<gene>
    <name evidence="1" type="ORF">H310_13361</name>
</gene>
<reference evidence="1" key="1">
    <citation type="submission" date="2013-12" db="EMBL/GenBank/DDBJ databases">
        <title>The Genome Sequence of Aphanomyces invadans NJM9701.</title>
        <authorList>
            <consortium name="The Broad Institute Genomics Platform"/>
            <person name="Russ C."/>
            <person name="Tyler B."/>
            <person name="van West P."/>
            <person name="Dieguez-Uribeondo J."/>
            <person name="Young S.K."/>
            <person name="Zeng Q."/>
            <person name="Gargeya S."/>
            <person name="Fitzgerald M."/>
            <person name="Abouelleil A."/>
            <person name="Alvarado L."/>
            <person name="Chapman S.B."/>
            <person name="Gainer-Dewar J."/>
            <person name="Goldberg J."/>
            <person name="Griggs A."/>
            <person name="Gujja S."/>
            <person name="Hansen M."/>
            <person name="Howarth C."/>
            <person name="Imamovic A."/>
            <person name="Ireland A."/>
            <person name="Larimer J."/>
            <person name="McCowan C."/>
            <person name="Murphy C."/>
            <person name="Pearson M."/>
            <person name="Poon T.W."/>
            <person name="Priest M."/>
            <person name="Roberts A."/>
            <person name="Saif S."/>
            <person name="Shea T."/>
            <person name="Sykes S."/>
            <person name="Wortman J."/>
            <person name="Nusbaum C."/>
            <person name="Birren B."/>
        </authorList>
    </citation>
    <scope>NUCLEOTIDE SEQUENCE [LARGE SCALE GENOMIC DNA]</scope>
    <source>
        <strain evidence="1">NJM9701</strain>
    </source>
</reference>
<protein>
    <submittedName>
        <fullName evidence="1">Uncharacterized protein</fullName>
    </submittedName>
</protein>
<accession>A0A024TG34</accession>
<evidence type="ECO:0000313" key="1">
    <source>
        <dbReference type="EMBL" id="ETV92307.1"/>
    </source>
</evidence>
<dbReference type="RefSeq" id="XP_008879058.1">
    <property type="nucleotide sequence ID" value="XM_008880836.1"/>
</dbReference>
<name>A0A024TG34_9STRA</name>
<dbReference type="VEuPathDB" id="FungiDB:H310_13361"/>
<organism evidence="1">
    <name type="scientific">Aphanomyces invadans</name>
    <dbReference type="NCBI Taxonomy" id="157072"/>
    <lineage>
        <taxon>Eukaryota</taxon>
        <taxon>Sar</taxon>
        <taxon>Stramenopiles</taxon>
        <taxon>Oomycota</taxon>
        <taxon>Saprolegniomycetes</taxon>
        <taxon>Saprolegniales</taxon>
        <taxon>Verrucalvaceae</taxon>
        <taxon>Aphanomyces</taxon>
    </lineage>
</organism>
<dbReference type="AlphaFoldDB" id="A0A024TG34"/>
<dbReference type="GeneID" id="20090411"/>
<proteinExistence type="predicted"/>
<sequence>MKSLSTLLQVATASQLVFDSLPPAAGGSFGTPVTYNQGLAVQFRSLDACENVDNNSTYLEVALCPSENGLPKCPSTNYPERLPIRIVAKRIQYQWVPSATVQMAPSTLYWFVVLSNAEKMNHAVIWMDGVKRFTTDNDPTNDVLSAFTLSDAGDWAADPPRNNRTVSSMQVVAI</sequence>
<dbReference type="OrthoDB" id="63948at2759"/>
<dbReference type="EMBL" id="KI914001">
    <property type="protein sequence ID" value="ETV92307.1"/>
    <property type="molecule type" value="Genomic_DNA"/>
</dbReference>